<evidence type="ECO:0000256" key="4">
    <source>
        <dbReference type="ARBA" id="ARBA00022795"/>
    </source>
</evidence>
<evidence type="ECO:0000313" key="9">
    <source>
        <dbReference type="Proteomes" id="UP000214880"/>
    </source>
</evidence>
<evidence type="ECO:0000259" key="7">
    <source>
        <dbReference type="Pfam" id="PF02108"/>
    </source>
</evidence>
<keyword evidence="4" id="KW-1005">Bacterial flagellum biogenesis</keyword>
<keyword evidence="5" id="KW-0653">Protein transport</keyword>
<accession>A0A1G9MK27</accession>
<dbReference type="EMBL" id="FNHB01000001">
    <property type="protein sequence ID" value="SDL74628.1"/>
    <property type="molecule type" value="Genomic_DNA"/>
</dbReference>
<evidence type="ECO:0000256" key="5">
    <source>
        <dbReference type="ARBA" id="ARBA00022927"/>
    </source>
</evidence>
<dbReference type="InterPro" id="IPR051472">
    <property type="entry name" value="T3SS_Stator/FliH"/>
</dbReference>
<evidence type="ECO:0000256" key="6">
    <source>
        <dbReference type="ARBA" id="ARBA00023225"/>
    </source>
</evidence>
<comment type="similarity">
    <text evidence="2">Belongs to the FliH family.</text>
</comment>
<dbReference type="GO" id="GO:0044781">
    <property type="term" value="P:bacterial-type flagellum organization"/>
    <property type="evidence" value="ECO:0007669"/>
    <property type="project" value="UniProtKB-KW"/>
</dbReference>
<keyword evidence="8" id="KW-0966">Cell projection</keyword>
<keyword evidence="3" id="KW-0813">Transport</keyword>
<dbReference type="PANTHER" id="PTHR34982">
    <property type="entry name" value="YOP PROTEINS TRANSLOCATION PROTEIN L"/>
    <property type="match status" value="1"/>
</dbReference>
<keyword evidence="6" id="KW-1006">Bacterial flagellum protein export</keyword>
<dbReference type="Proteomes" id="UP000214880">
    <property type="component" value="Unassembled WGS sequence"/>
</dbReference>
<evidence type="ECO:0000256" key="3">
    <source>
        <dbReference type="ARBA" id="ARBA00022448"/>
    </source>
</evidence>
<reference evidence="8 9" key="1">
    <citation type="submission" date="2016-10" db="EMBL/GenBank/DDBJ databases">
        <authorList>
            <person name="de Groot N.N."/>
        </authorList>
    </citation>
    <scope>NUCLEOTIDE SEQUENCE [LARGE SCALE GENOMIC DNA]</scope>
    <source>
        <strain evidence="8 9">DSM 1736</strain>
    </source>
</reference>
<feature type="domain" description="Flagellar assembly protein FliH/Type III secretion system HrpE" evidence="7">
    <location>
        <begin position="116"/>
        <end position="240"/>
    </location>
</feature>
<dbReference type="InterPro" id="IPR018035">
    <property type="entry name" value="Flagellar_FliH/T3SS_HrpE"/>
</dbReference>
<dbReference type="STRING" id="146817.SAMN04488502_101715"/>
<dbReference type="PANTHER" id="PTHR34982:SF1">
    <property type="entry name" value="FLAGELLAR ASSEMBLY PROTEIN FLIH"/>
    <property type="match status" value="1"/>
</dbReference>
<keyword evidence="9" id="KW-1185">Reference proteome</keyword>
<organism evidence="8 9">
    <name type="scientific">Dendrosporobacter quercicolus</name>
    <dbReference type="NCBI Taxonomy" id="146817"/>
    <lineage>
        <taxon>Bacteria</taxon>
        <taxon>Bacillati</taxon>
        <taxon>Bacillota</taxon>
        <taxon>Negativicutes</taxon>
        <taxon>Selenomonadales</taxon>
        <taxon>Sporomusaceae</taxon>
        <taxon>Dendrosporobacter</taxon>
    </lineage>
</organism>
<evidence type="ECO:0000256" key="2">
    <source>
        <dbReference type="ARBA" id="ARBA00006602"/>
    </source>
</evidence>
<evidence type="ECO:0000256" key="1">
    <source>
        <dbReference type="ARBA" id="ARBA00003041"/>
    </source>
</evidence>
<keyword evidence="8" id="KW-0969">Cilium</keyword>
<gene>
    <name evidence="8" type="ORF">SAMN04488502_101715</name>
</gene>
<name>A0A1G9MK27_9FIRM</name>
<dbReference type="Pfam" id="PF02108">
    <property type="entry name" value="FliH"/>
    <property type="match status" value="1"/>
</dbReference>
<protein>
    <submittedName>
        <fullName evidence="8">Flagellar assembly protein FliH</fullName>
    </submittedName>
</protein>
<keyword evidence="8" id="KW-0282">Flagellum</keyword>
<dbReference type="GO" id="GO:0005829">
    <property type="term" value="C:cytosol"/>
    <property type="evidence" value="ECO:0007669"/>
    <property type="project" value="TreeGrafter"/>
</dbReference>
<comment type="function">
    <text evidence="1">Needed for flagellar regrowth and assembly.</text>
</comment>
<dbReference type="OrthoDB" id="19020at2"/>
<sequence length="251" mass="27227">MPKILKSVAMRDLPRVIQHSPVCAPSEPVDDTGPSPAQLRLEAEEFLQTAREQAAAVIAQAEAKADHLTAEAGEKGAGLAEQAQERGFQEGYDNGYAEGRQAAQAEMHQALLDAVKKSQDIIALAEREAKDCIIAAEGKIVELAVAVARKILARELENTAEVVLSIAKKALEKVRDQEQIVLRVNSADYEPVLQNRRDLQLILGQEQALTITPDQTIEPGSCMIESSNGTVDARVSTQFEVLEKTLQDIAP</sequence>
<dbReference type="GO" id="GO:0015031">
    <property type="term" value="P:protein transport"/>
    <property type="evidence" value="ECO:0007669"/>
    <property type="project" value="UniProtKB-KW"/>
</dbReference>
<proteinExistence type="inferred from homology"/>
<dbReference type="RefSeq" id="WP_092068346.1">
    <property type="nucleotide sequence ID" value="NZ_FNHB01000001.1"/>
</dbReference>
<evidence type="ECO:0000313" key="8">
    <source>
        <dbReference type="EMBL" id="SDL74628.1"/>
    </source>
</evidence>
<dbReference type="AlphaFoldDB" id="A0A1G9MK27"/>